<sequence>MYMCIHQLLDHPDLCSISQYHSLPIMFASRILAQAYPCTSFHLNRGHLPQKCMPHKSYHSLPTPLFFSIGGKTTCLIPQSAHYARKWNLSLSLSLHPLFFFVYCTHTRETTCHVSQSSHSAGK</sequence>
<name>A0A0V0HH65_SOLCH</name>
<dbReference type="EMBL" id="GEDG01020374">
    <property type="protein sequence ID" value="JAP19177.1"/>
    <property type="molecule type" value="Transcribed_RNA"/>
</dbReference>
<organism evidence="1">
    <name type="scientific">Solanum chacoense</name>
    <name type="common">Chaco potato</name>
    <dbReference type="NCBI Taxonomy" id="4108"/>
    <lineage>
        <taxon>Eukaryota</taxon>
        <taxon>Viridiplantae</taxon>
        <taxon>Streptophyta</taxon>
        <taxon>Embryophyta</taxon>
        <taxon>Tracheophyta</taxon>
        <taxon>Spermatophyta</taxon>
        <taxon>Magnoliopsida</taxon>
        <taxon>eudicotyledons</taxon>
        <taxon>Gunneridae</taxon>
        <taxon>Pentapetalae</taxon>
        <taxon>asterids</taxon>
        <taxon>lamiids</taxon>
        <taxon>Solanales</taxon>
        <taxon>Solanaceae</taxon>
        <taxon>Solanoideae</taxon>
        <taxon>Solaneae</taxon>
        <taxon>Solanum</taxon>
    </lineage>
</organism>
<proteinExistence type="predicted"/>
<reference evidence="1" key="1">
    <citation type="submission" date="2015-12" db="EMBL/GenBank/DDBJ databases">
        <title>Gene expression during late stages of embryo sac development: a critical building block for successful pollen-pistil interactions.</title>
        <authorList>
            <person name="Liu Y."/>
            <person name="Joly V."/>
            <person name="Sabar M."/>
            <person name="Matton D.P."/>
        </authorList>
    </citation>
    <scope>NUCLEOTIDE SEQUENCE</scope>
</reference>
<protein>
    <submittedName>
        <fullName evidence="1">Putative ovule protein</fullName>
    </submittedName>
</protein>
<evidence type="ECO:0000313" key="1">
    <source>
        <dbReference type="EMBL" id="JAP19177.1"/>
    </source>
</evidence>
<accession>A0A0V0HH65</accession>
<dbReference type="AlphaFoldDB" id="A0A0V0HH65"/>